<dbReference type="RefSeq" id="WP_320883376.1">
    <property type="nucleotide sequence ID" value="NZ_BAABZA010000001.1"/>
</dbReference>
<dbReference type="PRINTS" id="PR00992">
    <property type="entry name" value="ALARACEMASE"/>
</dbReference>
<dbReference type="InterPro" id="IPR000821">
    <property type="entry name" value="Ala_racemase"/>
</dbReference>
<keyword evidence="2 4" id="KW-0663">Pyridoxal phosphate</keyword>
<dbReference type="GO" id="GO:0030170">
    <property type="term" value="F:pyridoxal phosphate binding"/>
    <property type="evidence" value="ECO:0007669"/>
    <property type="project" value="UniProtKB-UniRule"/>
</dbReference>
<dbReference type="Gene3D" id="2.40.37.10">
    <property type="entry name" value="Lyase, Ornithine Decarboxylase, Chain A, domain 1"/>
    <property type="match status" value="1"/>
</dbReference>
<sequence>MLQSKSRAWLQVDGDAVRHNLKEIKNLIPETTEIMAVVKANCYGHGDRQLSMLMQQEGIKTFAVSSVDEALNLREAGISGEILILGYTPKEHFHYLHEKQLLQNFLSLDYASQLDEYAALHHVVIRGHIKIDTGMARLGIRCLDDDYNIQEVFEIYKLQHLSVEGLFSHFSVADSLEIEDDRAYTIHQRELFDQVIADVLQAGLNPGKLHLQNSYGVLNYPELCYDYVRPGILMLGFTSDDSISINTSPEFIPAMSLYAEVSRVRLVKKGCSVGYGRHYKAKEDRLIATVSIGYADGIPRAASNQGMQVLLHSQRVEIVGNICMDQLMIDVTGIEHVKSGDIVTLIGQDGNERVTIDEWSRCVHTINNDLVCQISARVPRFYEHF</sequence>
<feature type="binding site" evidence="4 6">
    <location>
        <position position="137"/>
    </location>
    <ligand>
        <name>substrate</name>
    </ligand>
</feature>
<dbReference type="SMART" id="SM01005">
    <property type="entry name" value="Ala_racemase_C"/>
    <property type="match status" value="1"/>
</dbReference>
<evidence type="ECO:0000313" key="8">
    <source>
        <dbReference type="EMBL" id="MDY5167821.1"/>
    </source>
</evidence>
<evidence type="ECO:0000256" key="2">
    <source>
        <dbReference type="ARBA" id="ARBA00022898"/>
    </source>
</evidence>
<dbReference type="InterPro" id="IPR001608">
    <property type="entry name" value="Ala_racemase_N"/>
</dbReference>
<dbReference type="Gene3D" id="3.20.20.10">
    <property type="entry name" value="Alanine racemase"/>
    <property type="match status" value="1"/>
</dbReference>
<name>A0AB35ULL4_9FIRM</name>
<accession>A0AB35ULL4</accession>
<evidence type="ECO:0000259" key="7">
    <source>
        <dbReference type="SMART" id="SM01005"/>
    </source>
</evidence>
<feature type="domain" description="Alanine racemase C-terminal" evidence="7">
    <location>
        <begin position="254"/>
        <end position="383"/>
    </location>
</feature>
<organism evidence="8 9">
    <name type="scientific">Dielma fastidiosa</name>
    <dbReference type="NCBI Taxonomy" id="1034346"/>
    <lineage>
        <taxon>Bacteria</taxon>
        <taxon>Bacillati</taxon>
        <taxon>Bacillota</taxon>
        <taxon>Erysipelotrichia</taxon>
        <taxon>Erysipelotrichales</taxon>
        <taxon>Erysipelotrichaceae</taxon>
        <taxon>Dielma</taxon>
    </lineage>
</organism>
<dbReference type="InterPro" id="IPR011079">
    <property type="entry name" value="Ala_racemase_C"/>
</dbReference>
<dbReference type="AlphaFoldDB" id="A0AB35ULL4"/>
<keyword evidence="3 4" id="KW-0413">Isomerase</keyword>
<comment type="pathway">
    <text evidence="4">Amino-acid biosynthesis; D-alanine biosynthesis; D-alanine from L-alanine: step 1/1.</text>
</comment>
<dbReference type="GO" id="GO:0009252">
    <property type="term" value="P:peptidoglycan biosynthetic process"/>
    <property type="evidence" value="ECO:0007669"/>
    <property type="project" value="TreeGrafter"/>
</dbReference>
<dbReference type="EMBL" id="JALDAW010000011">
    <property type="protein sequence ID" value="MDY5167821.1"/>
    <property type="molecule type" value="Genomic_DNA"/>
</dbReference>
<reference evidence="8" key="1">
    <citation type="submission" date="2022-03" db="EMBL/GenBank/DDBJ databases">
        <title>First case of bacteraemia caused by Dielma fastidiosa in a patient hospitalised with diverticulitis.</title>
        <authorList>
            <person name="Forman-Ankjaer B."/>
            <person name="Hvid-Jensen F."/>
            <person name="Kobel C.M."/>
            <person name="Greve T."/>
        </authorList>
    </citation>
    <scope>NUCLEOTIDE SEQUENCE</scope>
    <source>
        <strain evidence="8">AUH_DF_2021</strain>
    </source>
</reference>
<comment type="function">
    <text evidence="4">Catalyzes the interconversion of L-alanine and D-alanine. May also act on other amino acids.</text>
</comment>
<evidence type="ECO:0000256" key="4">
    <source>
        <dbReference type="HAMAP-Rule" id="MF_01201"/>
    </source>
</evidence>
<gene>
    <name evidence="8" type="primary">alr</name>
    <name evidence="8" type="ORF">MQE39_06790</name>
</gene>
<dbReference type="SUPFAM" id="SSF51419">
    <property type="entry name" value="PLP-binding barrel"/>
    <property type="match status" value="1"/>
</dbReference>
<dbReference type="InterPro" id="IPR029066">
    <property type="entry name" value="PLP-binding_barrel"/>
</dbReference>
<dbReference type="Pfam" id="PF00842">
    <property type="entry name" value="Ala_racemase_C"/>
    <property type="match status" value="1"/>
</dbReference>
<evidence type="ECO:0000256" key="1">
    <source>
        <dbReference type="ARBA" id="ARBA00001933"/>
    </source>
</evidence>
<feature type="modified residue" description="N6-(pyridoxal phosphate)lysine" evidence="4 5">
    <location>
        <position position="39"/>
    </location>
</feature>
<dbReference type="NCBIfam" id="TIGR00492">
    <property type="entry name" value="alr"/>
    <property type="match status" value="1"/>
</dbReference>
<evidence type="ECO:0000256" key="3">
    <source>
        <dbReference type="ARBA" id="ARBA00023235"/>
    </source>
</evidence>
<feature type="binding site" evidence="4 6">
    <location>
        <position position="324"/>
    </location>
    <ligand>
        <name>substrate</name>
    </ligand>
</feature>
<comment type="cofactor">
    <cofactor evidence="1 4 5">
        <name>pyridoxal 5'-phosphate</name>
        <dbReference type="ChEBI" id="CHEBI:597326"/>
    </cofactor>
</comment>
<evidence type="ECO:0000256" key="6">
    <source>
        <dbReference type="PIRSR" id="PIRSR600821-52"/>
    </source>
</evidence>
<dbReference type="GO" id="GO:0030632">
    <property type="term" value="P:D-alanine biosynthetic process"/>
    <property type="evidence" value="ECO:0007669"/>
    <property type="project" value="UniProtKB-UniRule"/>
</dbReference>
<dbReference type="FunFam" id="3.20.20.10:FF:000002">
    <property type="entry name" value="Alanine racemase"/>
    <property type="match status" value="1"/>
</dbReference>
<dbReference type="PANTHER" id="PTHR30511">
    <property type="entry name" value="ALANINE RACEMASE"/>
    <property type="match status" value="1"/>
</dbReference>
<dbReference type="GO" id="GO:0008784">
    <property type="term" value="F:alanine racemase activity"/>
    <property type="evidence" value="ECO:0007669"/>
    <property type="project" value="UniProtKB-UniRule"/>
</dbReference>
<evidence type="ECO:0000313" key="9">
    <source>
        <dbReference type="Proteomes" id="UP001276902"/>
    </source>
</evidence>
<dbReference type="GO" id="GO:0005829">
    <property type="term" value="C:cytosol"/>
    <property type="evidence" value="ECO:0007669"/>
    <property type="project" value="TreeGrafter"/>
</dbReference>
<feature type="active site" description="Proton acceptor; specific for L-alanine" evidence="4">
    <location>
        <position position="275"/>
    </location>
</feature>
<dbReference type="SUPFAM" id="SSF50621">
    <property type="entry name" value="Alanine racemase C-terminal domain-like"/>
    <property type="match status" value="1"/>
</dbReference>
<comment type="caution">
    <text evidence="8">The sequence shown here is derived from an EMBL/GenBank/DDBJ whole genome shotgun (WGS) entry which is preliminary data.</text>
</comment>
<dbReference type="Proteomes" id="UP001276902">
    <property type="component" value="Unassembled WGS sequence"/>
</dbReference>
<dbReference type="HAMAP" id="MF_01201">
    <property type="entry name" value="Ala_racemase"/>
    <property type="match status" value="1"/>
</dbReference>
<dbReference type="InterPro" id="IPR009006">
    <property type="entry name" value="Ala_racemase/Decarboxylase_C"/>
</dbReference>
<dbReference type="PANTHER" id="PTHR30511:SF0">
    <property type="entry name" value="ALANINE RACEMASE, CATABOLIC-RELATED"/>
    <property type="match status" value="1"/>
</dbReference>
<comment type="catalytic activity">
    <reaction evidence="4">
        <text>L-alanine = D-alanine</text>
        <dbReference type="Rhea" id="RHEA:20249"/>
        <dbReference type="ChEBI" id="CHEBI:57416"/>
        <dbReference type="ChEBI" id="CHEBI:57972"/>
        <dbReference type="EC" id="5.1.1.1"/>
    </reaction>
</comment>
<dbReference type="Pfam" id="PF01168">
    <property type="entry name" value="Ala_racemase_N"/>
    <property type="match status" value="1"/>
</dbReference>
<protein>
    <recommendedName>
        <fullName evidence="4">Alanine racemase</fullName>
        <ecNumber evidence="4">5.1.1.1</ecNumber>
    </recommendedName>
</protein>
<dbReference type="EC" id="5.1.1.1" evidence="4"/>
<proteinExistence type="inferred from homology"/>
<evidence type="ECO:0000256" key="5">
    <source>
        <dbReference type="PIRSR" id="PIRSR600821-50"/>
    </source>
</evidence>
<feature type="active site" description="Proton acceptor; specific for D-alanine" evidence="4">
    <location>
        <position position="39"/>
    </location>
</feature>
<comment type="similarity">
    <text evidence="4">Belongs to the alanine racemase family.</text>
</comment>